<name>A0A444HBV7_9FLAO</name>
<keyword evidence="3" id="KW-1185">Reference proteome</keyword>
<evidence type="ECO:0000313" key="2">
    <source>
        <dbReference type="EMBL" id="RWX00857.1"/>
    </source>
</evidence>
<gene>
    <name evidence="2" type="ORF">EPI11_07495</name>
</gene>
<dbReference type="Pfam" id="PF19638">
    <property type="entry name" value="DUF6141"/>
    <property type="match status" value="1"/>
</dbReference>
<reference evidence="2 3" key="1">
    <citation type="submission" date="2019-01" db="EMBL/GenBank/DDBJ databases">
        <title>Flavobacterium sp. nov.,isolated from freshwater.</title>
        <authorList>
            <person name="Zhang R."/>
            <person name="Du Z.-J."/>
        </authorList>
    </citation>
    <scope>NUCLEOTIDE SEQUENCE [LARGE SCALE GENOMIC DNA]</scope>
    <source>
        <strain evidence="2 3">1E403</strain>
    </source>
</reference>
<evidence type="ECO:0000313" key="3">
    <source>
        <dbReference type="Proteomes" id="UP000287527"/>
    </source>
</evidence>
<keyword evidence="1" id="KW-1133">Transmembrane helix</keyword>
<dbReference type="InterPro" id="IPR046139">
    <property type="entry name" value="DUF6141"/>
</dbReference>
<accession>A0A444HBV7</accession>
<dbReference type="Proteomes" id="UP000287527">
    <property type="component" value="Unassembled WGS sequence"/>
</dbReference>
<sequence length="165" mass="19235">MKSPILFAEKQRFTQWWSILLLIGMNGFLLYGLFFQVYRGEIISDIPVDDDFFILGFIVFLAFTIFFFSQVLITTIDEDGIYIKFRSFRKEDKFYPWQDIINCDVDAYNPMTDYGGWGMLDDVYNASGNQGMLLKFKKRRNIMVGTQKPEELKIALAKAGKLKKA</sequence>
<keyword evidence="1" id="KW-0812">Transmembrane</keyword>
<comment type="caution">
    <text evidence="2">The sequence shown here is derived from an EMBL/GenBank/DDBJ whole genome shotgun (WGS) entry which is preliminary data.</text>
</comment>
<feature type="transmembrane region" description="Helical" evidence="1">
    <location>
        <begin position="16"/>
        <end position="34"/>
    </location>
</feature>
<protein>
    <submittedName>
        <fullName evidence="2">Uncharacterized protein</fullName>
    </submittedName>
</protein>
<feature type="transmembrane region" description="Helical" evidence="1">
    <location>
        <begin position="54"/>
        <end position="76"/>
    </location>
</feature>
<dbReference type="OrthoDB" id="582675at2"/>
<dbReference type="RefSeq" id="WP_128389339.1">
    <property type="nucleotide sequence ID" value="NZ_SBII01000004.1"/>
</dbReference>
<dbReference type="AlphaFoldDB" id="A0A444HBV7"/>
<organism evidence="2 3">
    <name type="scientific">Flavobacterium cerinum</name>
    <dbReference type="NCBI Taxonomy" id="2502784"/>
    <lineage>
        <taxon>Bacteria</taxon>
        <taxon>Pseudomonadati</taxon>
        <taxon>Bacteroidota</taxon>
        <taxon>Flavobacteriia</taxon>
        <taxon>Flavobacteriales</taxon>
        <taxon>Flavobacteriaceae</taxon>
        <taxon>Flavobacterium</taxon>
    </lineage>
</organism>
<keyword evidence="1" id="KW-0472">Membrane</keyword>
<dbReference type="EMBL" id="SBII01000004">
    <property type="protein sequence ID" value="RWX00857.1"/>
    <property type="molecule type" value="Genomic_DNA"/>
</dbReference>
<evidence type="ECO:0000256" key="1">
    <source>
        <dbReference type="SAM" id="Phobius"/>
    </source>
</evidence>
<proteinExistence type="predicted"/>